<accession>A0A6J5MGU0</accession>
<dbReference type="EMBL" id="LR796416">
    <property type="protein sequence ID" value="CAB4142919.1"/>
    <property type="molecule type" value="Genomic_DNA"/>
</dbReference>
<evidence type="ECO:0000313" key="1">
    <source>
        <dbReference type="EMBL" id="CAB4142919.1"/>
    </source>
</evidence>
<name>A0A6J5MGU0_9CAUD</name>
<gene>
    <name evidence="1" type="ORF">UFOVP435_35</name>
</gene>
<reference evidence="1" key="1">
    <citation type="submission" date="2020-04" db="EMBL/GenBank/DDBJ databases">
        <authorList>
            <person name="Chiriac C."/>
            <person name="Salcher M."/>
            <person name="Ghai R."/>
            <person name="Kavagutti S V."/>
        </authorList>
    </citation>
    <scope>NUCLEOTIDE SEQUENCE</scope>
</reference>
<proteinExistence type="predicted"/>
<protein>
    <submittedName>
        <fullName evidence="1">Uncharacterized protein</fullName>
    </submittedName>
</protein>
<sequence>MPTTSQPFGFRPAYHPSGRLAPNEMINALQPGAAVTLWRGQPFFLTGSGAAGASQISPVAATTDIVAGVFWGVEYTDVNGRRIYSTQWQSGTITGVPAGVADIRAYVFNDPDTIYEVQTSAPLSGTNVVPANGINGRQVNTSNFGDNTGVLVGLSRSMVSGAAVNAAAQGQWAVVDRGRQVDNDWSDPFVILQVRQAVSPFRAARVSN</sequence>
<organism evidence="1">
    <name type="scientific">uncultured Caudovirales phage</name>
    <dbReference type="NCBI Taxonomy" id="2100421"/>
    <lineage>
        <taxon>Viruses</taxon>
        <taxon>Duplodnaviria</taxon>
        <taxon>Heunggongvirae</taxon>
        <taxon>Uroviricota</taxon>
        <taxon>Caudoviricetes</taxon>
        <taxon>Peduoviridae</taxon>
        <taxon>Maltschvirus</taxon>
        <taxon>Maltschvirus maltsch</taxon>
    </lineage>
</organism>